<dbReference type="AlphaFoldDB" id="A0AA38FVN2"/>
<dbReference type="PANTHER" id="PTHR32467">
    <property type="entry name" value="AP2-LIKE ETHYLENE-RESPONSIVE TRANSCRIPTION FACTOR"/>
    <property type="match status" value="1"/>
</dbReference>
<dbReference type="EMBL" id="JAHRHJ020000006">
    <property type="protein sequence ID" value="KAH9311018.1"/>
    <property type="molecule type" value="Genomic_DNA"/>
</dbReference>
<organism evidence="1 2">
    <name type="scientific">Taxus chinensis</name>
    <name type="common">Chinese yew</name>
    <name type="synonym">Taxus wallichiana var. chinensis</name>
    <dbReference type="NCBI Taxonomy" id="29808"/>
    <lineage>
        <taxon>Eukaryota</taxon>
        <taxon>Viridiplantae</taxon>
        <taxon>Streptophyta</taxon>
        <taxon>Embryophyta</taxon>
        <taxon>Tracheophyta</taxon>
        <taxon>Spermatophyta</taxon>
        <taxon>Pinopsida</taxon>
        <taxon>Pinidae</taxon>
        <taxon>Conifers II</taxon>
        <taxon>Cupressales</taxon>
        <taxon>Taxaceae</taxon>
        <taxon>Taxus</taxon>
    </lineage>
</organism>
<evidence type="ECO:0000313" key="2">
    <source>
        <dbReference type="Proteomes" id="UP000824469"/>
    </source>
</evidence>
<accession>A0AA38FVN2</accession>
<keyword evidence="2" id="KW-1185">Reference proteome</keyword>
<gene>
    <name evidence="1" type="ORF">KI387_026053</name>
</gene>
<dbReference type="Proteomes" id="UP000824469">
    <property type="component" value="Unassembled WGS sequence"/>
</dbReference>
<comment type="caution">
    <text evidence="1">The sequence shown here is derived from an EMBL/GenBank/DDBJ whole genome shotgun (WGS) entry which is preliminary data.</text>
</comment>
<reference evidence="1 2" key="1">
    <citation type="journal article" date="2021" name="Nat. Plants">
        <title>The Taxus genome provides insights into paclitaxel biosynthesis.</title>
        <authorList>
            <person name="Xiong X."/>
            <person name="Gou J."/>
            <person name="Liao Q."/>
            <person name="Li Y."/>
            <person name="Zhou Q."/>
            <person name="Bi G."/>
            <person name="Li C."/>
            <person name="Du R."/>
            <person name="Wang X."/>
            <person name="Sun T."/>
            <person name="Guo L."/>
            <person name="Liang H."/>
            <person name="Lu P."/>
            <person name="Wu Y."/>
            <person name="Zhang Z."/>
            <person name="Ro D.K."/>
            <person name="Shang Y."/>
            <person name="Huang S."/>
            <person name="Yan J."/>
        </authorList>
    </citation>
    <scope>NUCLEOTIDE SEQUENCE [LARGE SCALE GENOMIC DNA]</scope>
    <source>
        <strain evidence="1">Ta-2019</strain>
    </source>
</reference>
<name>A0AA38FVN2_TAXCH</name>
<sequence>MNLSSGHGREAREKLLFSRVHKTSAEETHSLSGADGLVGMKLICGTTTARKKARQRKGYKYDKEEKAAISYDLGIGIINRLFSSSQPLSAYEKELEEMKPMTRQEYVANLR</sequence>
<evidence type="ECO:0000313" key="1">
    <source>
        <dbReference type="EMBL" id="KAH9311018.1"/>
    </source>
</evidence>
<feature type="non-terminal residue" evidence="1">
    <location>
        <position position="111"/>
    </location>
</feature>
<protein>
    <submittedName>
        <fullName evidence="1">Uncharacterized protein</fullName>
    </submittedName>
</protein>
<dbReference type="PANTHER" id="PTHR32467:SF90">
    <property type="entry name" value="AP2-LIKE ETHYLENE-RESPONSIVE TRANSCRIPTION FACTOR AIL1"/>
    <property type="match status" value="1"/>
</dbReference>
<proteinExistence type="predicted"/>